<evidence type="ECO:0000313" key="3">
    <source>
        <dbReference type="Proteomes" id="UP000247346"/>
    </source>
</evidence>
<name>A0A2P5Z148_9XANT</name>
<feature type="transmembrane region" description="Helical" evidence="1">
    <location>
        <begin position="49"/>
        <end position="71"/>
    </location>
</feature>
<dbReference type="EMBL" id="MDEK01000015">
    <property type="protein sequence ID" value="PPU81130.1"/>
    <property type="molecule type" value="Genomic_DNA"/>
</dbReference>
<feature type="transmembrane region" description="Helical" evidence="1">
    <location>
        <begin position="12"/>
        <end position="37"/>
    </location>
</feature>
<evidence type="ECO:0000313" key="2">
    <source>
        <dbReference type="EMBL" id="PPU81130.1"/>
    </source>
</evidence>
<protein>
    <submittedName>
        <fullName evidence="2">Uncharacterized protein</fullName>
    </submittedName>
</protein>
<feature type="transmembrane region" description="Helical" evidence="1">
    <location>
        <begin position="83"/>
        <end position="106"/>
    </location>
</feature>
<keyword evidence="1" id="KW-0812">Transmembrane</keyword>
<gene>
    <name evidence="2" type="ORF">XsacCFBP4641_16290</name>
</gene>
<evidence type="ECO:0000256" key="1">
    <source>
        <dbReference type="SAM" id="Phobius"/>
    </source>
</evidence>
<proteinExistence type="predicted"/>
<reference evidence="2 3" key="1">
    <citation type="submission" date="2016-08" db="EMBL/GenBank/DDBJ databases">
        <authorList>
            <person name="Seilhamer J.J."/>
        </authorList>
    </citation>
    <scope>NUCLEOTIDE SEQUENCE [LARGE SCALE GENOMIC DNA]</scope>
    <source>
        <strain evidence="2 3">CFBP4641</strain>
    </source>
</reference>
<dbReference type="Proteomes" id="UP000247346">
    <property type="component" value="Unassembled WGS sequence"/>
</dbReference>
<accession>A0A2P5Z148</accession>
<keyword evidence="1" id="KW-1133">Transmembrane helix</keyword>
<sequence>MRADDVLLARLLLARVALFFAGVFLAVDFFDAVFFVADFFVAVFFAEAVLLAAFLAVVFLAEADLAVLFFAADVGAPDFLARVCAAFLAAALRTVAPLVCAAFFAAAERLLALRFFAARLVCVDSASLPTVLRAVVPLLAVLSAFLAPRERVGDGLSCLPPLASSCATFFLVVFDAVFDAPVLTPARRALDRPMAIACLVDFTSVLPSRTRSISSRTNSPAWVVPALPSRLARRARVVVDCSGIGTSPESGHDGHRFRV</sequence>
<comment type="caution">
    <text evidence="2">The sequence shown here is derived from an EMBL/GenBank/DDBJ whole genome shotgun (WGS) entry which is preliminary data.</text>
</comment>
<dbReference type="AlphaFoldDB" id="A0A2P5Z148"/>
<organism evidence="2 3">
    <name type="scientific">Xanthomonas sacchari</name>
    <dbReference type="NCBI Taxonomy" id="56458"/>
    <lineage>
        <taxon>Bacteria</taxon>
        <taxon>Pseudomonadati</taxon>
        <taxon>Pseudomonadota</taxon>
        <taxon>Gammaproteobacteria</taxon>
        <taxon>Lysobacterales</taxon>
        <taxon>Lysobacteraceae</taxon>
        <taxon>Xanthomonas</taxon>
    </lineage>
</organism>
<keyword evidence="1" id="KW-0472">Membrane</keyword>